<accession>A0A1J1IKT0</accession>
<dbReference type="Proteomes" id="UP000183832">
    <property type="component" value="Unassembled WGS sequence"/>
</dbReference>
<dbReference type="AlphaFoldDB" id="A0A1J1IKT0"/>
<evidence type="ECO:0000313" key="2">
    <source>
        <dbReference type="Proteomes" id="UP000183832"/>
    </source>
</evidence>
<reference evidence="1 2" key="1">
    <citation type="submission" date="2015-04" db="EMBL/GenBank/DDBJ databases">
        <authorList>
            <person name="Syromyatnikov M.Y."/>
            <person name="Popov V.N."/>
        </authorList>
    </citation>
    <scope>NUCLEOTIDE SEQUENCE [LARGE SCALE GENOMIC DNA]</scope>
</reference>
<sequence length="70" mass="8431">MYTERFVERCCENLAKPELRDNNKFSRHAYRNLGNENILSNKKMLLEGFWLSALTTNLFKRKKKDEKNFS</sequence>
<keyword evidence="2" id="KW-1185">Reference proteome</keyword>
<gene>
    <name evidence="1" type="ORF">CLUMA_CG013037</name>
</gene>
<protein>
    <submittedName>
        <fullName evidence="1">CLUMA_CG013037, isoform A</fullName>
    </submittedName>
</protein>
<dbReference type="EMBL" id="CVRI01000052">
    <property type="protein sequence ID" value="CRK99694.1"/>
    <property type="molecule type" value="Genomic_DNA"/>
</dbReference>
<evidence type="ECO:0000313" key="1">
    <source>
        <dbReference type="EMBL" id="CRK99694.1"/>
    </source>
</evidence>
<proteinExistence type="predicted"/>
<name>A0A1J1IKT0_9DIPT</name>
<organism evidence="1 2">
    <name type="scientific">Clunio marinus</name>
    <dbReference type="NCBI Taxonomy" id="568069"/>
    <lineage>
        <taxon>Eukaryota</taxon>
        <taxon>Metazoa</taxon>
        <taxon>Ecdysozoa</taxon>
        <taxon>Arthropoda</taxon>
        <taxon>Hexapoda</taxon>
        <taxon>Insecta</taxon>
        <taxon>Pterygota</taxon>
        <taxon>Neoptera</taxon>
        <taxon>Endopterygota</taxon>
        <taxon>Diptera</taxon>
        <taxon>Nematocera</taxon>
        <taxon>Chironomoidea</taxon>
        <taxon>Chironomidae</taxon>
        <taxon>Clunio</taxon>
    </lineage>
</organism>